<dbReference type="PRINTS" id="PR02008">
    <property type="entry name" value="RCMTFAMILY"/>
</dbReference>
<comment type="caution">
    <text evidence="5">Lacks conserved residue(s) required for the propagation of feature annotation.</text>
</comment>
<evidence type="ECO:0000313" key="7">
    <source>
        <dbReference type="EMBL" id="GGE96040.1"/>
    </source>
</evidence>
<keyword evidence="3 5" id="KW-0949">S-adenosyl-L-methionine</keyword>
<dbReference type="Gene3D" id="3.30.70.1170">
    <property type="entry name" value="Sun protein, domain 3"/>
    <property type="match status" value="1"/>
</dbReference>
<sequence>MKILPYKNLFVGITDTLQQIFFEGKYADKEVERTLKSNKQWGARDRAFIAETVYDSVRWKRLVEGAMSRPLSADTIWEFVGTWFALDPEQTLPKWEEFQKIYPKEVLKRHHQSSKNIAVAESYPDWMFELGQSSLGDRWIDEVRAMNSQAPTVLRVNSLKTDRKTLQKALKDRRIKTKVLSKYQDALELEEKTNIFRTDEFQNGWFEVQDAGSQLIAPYLRVQPGMRVVDACAGAGGKTLHLATLMENKGQIIAMDLYEWKLKELKRRAKRNDVQNVQTKVIEAKTIKRMENSADRLLIDAPCSGMGVLKRNPDAKWKLKPEFIDEIIATQEKILADYSKIIKVNGLMVYATCSILPQENEQQVEKFLANNSNFKLVSEKMHYPSQTNYDGFYMALIERIS</sequence>
<dbReference type="OrthoDB" id="9810297at2"/>
<keyword evidence="1 5" id="KW-0489">Methyltransferase</keyword>
<reference evidence="7" key="5">
    <citation type="submission" date="2024-05" db="EMBL/GenBank/DDBJ databases">
        <authorList>
            <person name="Sun Q."/>
            <person name="Zhou Y."/>
        </authorList>
    </citation>
    <scope>NUCLEOTIDE SEQUENCE</scope>
    <source>
        <strain evidence="7">CGMCC 1.12707</strain>
    </source>
</reference>
<dbReference type="InterPro" id="IPR023267">
    <property type="entry name" value="RCMT"/>
</dbReference>
<evidence type="ECO:0000256" key="3">
    <source>
        <dbReference type="ARBA" id="ARBA00022691"/>
    </source>
</evidence>
<accession>A0A1M7B740</accession>
<feature type="binding site" evidence="5">
    <location>
        <position position="300"/>
    </location>
    <ligand>
        <name>S-adenosyl-L-methionine</name>
        <dbReference type="ChEBI" id="CHEBI:59789"/>
    </ligand>
</feature>
<dbReference type="InterPro" id="IPR049560">
    <property type="entry name" value="MeTrfase_RsmB-F_NOP2_cat"/>
</dbReference>
<reference evidence="9" key="3">
    <citation type="submission" date="2016-11" db="EMBL/GenBank/DDBJ databases">
        <authorList>
            <person name="Varghese N."/>
            <person name="Submissions S."/>
        </authorList>
    </citation>
    <scope>NUCLEOTIDE SEQUENCE [LARGE SCALE GENOMIC DNA]</scope>
    <source>
        <strain evidence="9">DSM 27989</strain>
    </source>
</reference>
<dbReference type="InterPro" id="IPR029063">
    <property type="entry name" value="SAM-dependent_MTases_sf"/>
</dbReference>
<feature type="binding site" evidence="5">
    <location>
        <position position="256"/>
    </location>
    <ligand>
        <name>S-adenosyl-L-methionine</name>
        <dbReference type="ChEBI" id="CHEBI:59789"/>
    </ligand>
</feature>
<dbReference type="Proteomes" id="UP000650994">
    <property type="component" value="Unassembled WGS sequence"/>
</dbReference>
<protein>
    <submittedName>
        <fullName evidence="8">16S rRNA (Cytosine967-C5)-methyltransferase</fullName>
    </submittedName>
    <submittedName>
        <fullName evidence="7">RNA methyltransferase</fullName>
    </submittedName>
</protein>
<dbReference type="PANTHER" id="PTHR22807:SF53">
    <property type="entry name" value="RIBOSOMAL RNA SMALL SUBUNIT METHYLTRANSFERASE B-RELATED"/>
    <property type="match status" value="1"/>
</dbReference>
<proteinExistence type="inferred from homology"/>
<reference evidence="7" key="1">
    <citation type="journal article" date="2014" name="Int. J. Syst. Evol. Microbiol.">
        <title>Complete genome of a new Firmicutes species belonging to the dominant human colonic microbiota ('Ruminococcus bicirculans') reveals two chromosomes and a selective capacity to utilize plant glucans.</title>
        <authorList>
            <consortium name="NISC Comparative Sequencing Program"/>
            <person name="Wegmann U."/>
            <person name="Louis P."/>
            <person name="Goesmann A."/>
            <person name="Henrissat B."/>
            <person name="Duncan S.H."/>
            <person name="Flint H.J."/>
        </authorList>
    </citation>
    <scope>NUCLEOTIDE SEQUENCE</scope>
    <source>
        <strain evidence="7">CGMCC 1.12707</strain>
    </source>
</reference>
<dbReference type="InterPro" id="IPR001678">
    <property type="entry name" value="MeTrfase_RsmB-F_NOP2_dom"/>
</dbReference>
<dbReference type="GO" id="GO:0008173">
    <property type="term" value="F:RNA methyltransferase activity"/>
    <property type="evidence" value="ECO:0007669"/>
    <property type="project" value="InterPro"/>
</dbReference>
<evidence type="ECO:0000256" key="5">
    <source>
        <dbReference type="PROSITE-ProRule" id="PRU01023"/>
    </source>
</evidence>
<dbReference type="AlphaFoldDB" id="A0A1M7B740"/>
<feature type="domain" description="SAM-dependent MTase RsmB/NOP-type" evidence="6">
    <location>
        <begin position="142"/>
        <end position="401"/>
    </location>
</feature>
<dbReference type="Pfam" id="PF22458">
    <property type="entry name" value="RsmF-B_ferredox"/>
    <property type="match status" value="1"/>
</dbReference>
<reference evidence="8" key="2">
    <citation type="submission" date="2016-11" db="EMBL/GenBank/DDBJ databases">
        <authorList>
            <person name="Jaros S."/>
            <person name="Januszkiewicz K."/>
            <person name="Wedrychowicz H."/>
        </authorList>
    </citation>
    <scope>NUCLEOTIDE SEQUENCE [LARGE SCALE GENOMIC DNA]</scope>
    <source>
        <strain evidence="8">DSM 27989</strain>
    </source>
</reference>
<feature type="active site" description="Nucleophile" evidence="5">
    <location>
        <position position="353"/>
    </location>
</feature>
<dbReference type="RefSeq" id="WP_072933297.1">
    <property type="nucleotide sequence ID" value="NZ_BMFL01000007.1"/>
</dbReference>
<evidence type="ECO:0000256" key="4">
    <source>
        <dbReference type="ARBA" id="ARBA00022884"/>
    </source>
</evidence>
<dbReference type="STRING" id="1434701.SAMN05443634_11070"/>
<name>A0A1M7B740_9FLAO</name>
<keyword evidence="4 5" id="KW-0694">RNA-binding</keyword>
<evidence type="ECO:0000313" key="9">
    <source>
        <dbReference type="Proteomes" id="UP000184120"/>
    </source>
</evidence>
<dbReference type="Proteomes" id="UP000184120">
    <property type="component" value="Unassembled WGS sequence"/>
</dbReference>
<comment type="similarity">
    <text evidence="5">Belongs to the class I-like SAM-binding methyltransferase superfamily. RsmB/NOP family.</text>
</comment>
<dbReference type="SUPFAM" id="SSF53335">
    <property type="entry name" value="S-adenosyl-L-methionine-dependent methyltransferases"/>
    <property type="match status" value="1"/>
</dbReference>
<evidence type="ECO:0000313" key="10">
    <source>
        <dbReference type="Proteomes" id="UP000650994"/>
    </source>
</evidence>
<gene>
    <name evidence="7" type="primary">rsmB</name>
    <name evidence="7" type="ORF">GCM10010984_11940</name>
    <name evidence="8" type="ORF">SAMN05443634_11070</name>
</gene>
<dbReference type="Pfam" id="PF01189">
    <property type="entry name" value="Methyltr_RsmB-F"/>
    <property type="match status" value="1"/>
</dbReference>
<dbReference type="PROSITE" id="PS51686">
    <property type="entry name" value="SAM_MT_RSMB_NOP"/>
    <property type="match status" value="1"/>
</dbReference>
<dbReference type="InterPro" id="IPR054728">
    <property type="entry name" value="RsmB-like_ferredoxin"/>
</dbReference>
<evidence type="ECO:0000259" key="6">
    <source>
        <dbReference type="PROSITE" id="PS51686"/>
    </source>
</evidence>
<keyword evidence="10" id="KW-1185">Reference proteome</keyword>
<dbReference type="PANTHER" id="PTHR22807">
    <property type="entry name" value="NOP2 YEAST -RELATED NOL1/NOP2/FMU SUN DOMAIN-CONTAINING"/>
    <property type="match status" value="1"/>
</dbReference>
<dbReference type="EMBL" id="BMFL01000007">
    <property type="protein sequence ID" value="GGE96040.1"/>
    <property type="molecule type" value="Genomic_DNA"/>
</dbReference>
<evidence type="ECO:0000313" key="8">
    <source>
        <dbReference type="EMBL" id="SHL50838.1"/>
    </source>
</evidence>
<reference evidence="10" key="4">
    <citation type="journal article" date="2019" name="Int. J. Syst. Evol. Microbiol.">
        <title>The Global Catalogue of Microorganisms (GCM) 10K type strain sequencing project: providing services to taxonomists for standard genome sequencing and annotation.</title>
        <authorList>
            <consortium name="The Broad Institute Genomics Platform"/>
            <consortium name="The Broad Institute Genome Sequencing Center for Infectious Disease"/>
            <person name="Wu L."/>
            <person name="Ma J."/>
        </authorList>
    </citation>
    <scope>NUCLEOTIDE SEQUENCE [LARGE SCALE GENOMIC DNA]</scope>
    <source>
        <strain evidence="10">CGMCC 1.12707</strain>
    </source>
</reference>
<keyword evidence="2 5" id="KW-0808">Transferase</keyword>
<evidence type="ECO:0000256" key="1">
    <source>
        <dbReference type="ARBA" id="ARBA00022603"/>
    </source>
</evidence>
<organism evidence="8 9">
    <name type="scientific">Chishuiella changwenlii</name>
    <dbReference type="NCBI Taxonomy" id="1434701"/>
    <lineage>
        <taxon>Bacteria</taxon>
        <taxon>Pseudomonadati</taxon>
        <taxon>Bacteroidota</taxon>
        <taxon>Flavobacteriia</taxon>
        <taxon>Flavobacteriales</taxon>
        <taxon>Weeksellaceae</taxon>
        <taxon>Chishuiella</taxon>
    </lineage>
</organism>
<evidence type="ECO:0000256" key="2">
    <source>
        <dbReference type="ARBA" id="ARBA00022679"/>
    </source>
</evidence>
<dbReference type="GO" id="GO:0001510">
    <property type="term" value="P:RNA methylation"/>
    <property type="evidence" value="ECO:0007669"/>
    <property type="project" value="InterPro"/>
</dbReference>
<dbReference type="EMBL" id="FRBH01000010">
    <property type="protein sequence ID" value="SHL50838.1"/>
    <property type="molecule type" value="Genomic_DNA"/>
</dbReference>
<dbReference type="Gene3D" id="3.40.50.150">
    <property type="entry name" value="Vaccinia Virus protein VP39"/>
    <property type="match status" value="1"/>
</dbReference>
<dbReference type="GO" id="GO:0003723">
    <property type="term" value="F:RNA binding"/>
    <property type="evidence" value="ECO:0007669"/>
    <property type="project" value="UniProtKB-UniRule"/>
</dbReference>